<accession>A0A085M3W7</accession>
<dbReference type="Proteomes" id="UP000030758">
    <property type="component" value="Unassembled WGS sequence"/>
</dbReference>
<proteinExistence type="predicted"/>
<name>A0A085M3W7_9BILA</name>
<dbReference type="Pfam" id="PF17906">
    <property type="entry name" value="HTH_48"/>
    <property type="match status" value="1"/>
</dbReference>
<feature type="domain" description="Mos1 transposase HTH" evidence="1">
    <location>
        <begin position="7"/>
        <end position="53"/>
    </location>
</feature>
<keyword evidence="4" id="KW-1185">Reference proteome</keyword>
<dbReference type="AlphaFoldDB" id="A0A085M3W7"/>
<evidence type="ECO:0000313" key="4">
    <source>
        <dbReference type="Proteomes" id="UP000030764"/>
    </source>
</evidence>
<gene>
    <name evidence="2" type="ORF">M513_07242</name>
    <name evidence="3" type="ORF">M514_07242</name>
</gene>
<sequence>MHPDQDHLRRCVLLFFNQGKSAADPMRTLCDTYDERKSCTERSECWHRRFRHGYTDVNNRPRSGRSEKIEDKELRALLNEDSSLTIQACPALRRLMGPEKLFVK</sequence>
<organism evidence="2 4">
    <name type="scientific">Trichuris suis</name>
    <name type="common">pig whipworm</name>
    <dbReference type="NCBI Taxonomy" id="68888"/>
    <lineage>
        <taxon>Eukaryota</taxon>
        <taxon>Metazoa</taxon>
        <taxon>Ecdysozoa</taxon>
        <taxon>Nematoda</taxon>
        <taxon>Enoplea</taxon>
        <taxon>Dorylaimia</taxon>
        <taxon>Trichinellida</taxon>
        <taxon>Trichuridae</taxon>
        <taxon>Trichuris</taxon>
    </lineage>
</organism>
<reference evidence="2 4" key="1">
    <citation type="journal article" date="2014" name="Nat. Genet.">
        <title>Genome and transcriptome of the porcine whipworm Trichuris suis.</title>
        <authorList>
            <person name="Jex A.R."/>
            <person name="Nejsum P."/>
            <person name="Schwarz E.M."/>
            <person name="Hu L."/>
            <person name="Young N.D."/>
            <person name="Hall R.S."/>
            <person name="Korhonen P.K."/>
            <person name="Liao S."/>
            <person name="Thamsborg S."/>
            <person name="Xia J."/>
            <person name="Xu P."/>
            <person name="Wang S."/>
            <person name="Scheerlinck J.P."/>
            <person name="Hofmann A."/>
            <person name="Sternberg P.W."/>
            <person name="Wang J."/>
            <person name="Gasser R.B."/>
        </authorList>
    </citation>
    <scope>NUCLEOTIDE SEQUENCE [LARGE SCALE GENOMIC DNA]</scope>
    <source>
        <strain evidence="3">DCEP-RM93F</strain>
        <strain evidence="2">DCEP-RM93M</strain>
    </source>
</reference>
<evidence type="ECO:0000259" key="1">
    <source>
        <dbReference type="Pfam" id="PF17906"/>
    </source>
</evidence>
<evidence type="ECO:0000313" key="3">
    <source>
        <dbReference type="EMBL" id="KFD63314.1"/>
    </source>
</evidence>
<evidence type="ECO:0000313" key="2">
    <source>
        <dbReference type="EMBL" id="KFD51913.1"/>
    </source>
</evidence>
<protein>
    <recommendedName>
        <fullName evidence="1">Mos1 transposase HTH domain-containing protein</fullName>
    </recommendedName>
</protein>
<dbReference type="Gene3D" id="1.10.10.1450">
    <property type="match status" value="1"/>
</dbReference>
<dbReference type="EMBL" id="KL363234">
    <property type="protein sequence ID" value="KFD51913.1"/>
    <property type="molecule type" value="Genomic_DNA"/>
</dbReference>
<dbReference type="InterPro" id="IPR041426">
    <property type="entry name" value="Mos1_HTH"/>
</dbReference>
<dbReference type="Proteomes" id="UP000030764">
    <property type="component" value="Unassembled WGS sequence"/>
</dbReference>
<dbReference type="EMBL" id="KL367576">
    <property type="protein sequence ID" value="KFD63314.1"/>
    <property type="molecule type" value="Genomic_DNA"/>
</dbReference>